<dbReference type="Pfam" id="PF17762">
    <property type="entry name" value="HTH_ParB"/>
    <property type="match status" value="1"/>
</dbReference>
<dbReference type="NCBIfam" id="TIGR00180">
    <property type="entry name" value="parB_part"/>
    <property type="match status" value="1"/>
</dbReference>
<dbReference type="InterPro" id="IPR004437">
    <property type="entry name" value="ParB/RepB/Spo0J"/>
</dbReference>
<dbReference type="RefSeq" id="WP_131328101.1">
    <property type="nucleotide sequence ID" value="NZ_CP044016.1"/>
</dbReference>
<dbReference type="GO" id="GO:0005694">
    <property type="term" value="C:chromosome"/>
    <property type="evidence" value="ECO:0007669"/>
    <property type="project" value="TreeGrafter"/>
</dbReference>
<dbReference type="GO" id="GO:0003677">
    <property type="term" value="F:DNA binding"/>
    <property type="evidence" value="ECO:0007669"/>
    <property type="project" value="UniProtKB-KW"/>
</dbReference>
<dbReference type="GO" id="GO:0007059">
    <property type="term" value="P:chromosome segregation"/>
    <property type="evidence" value="ECO:0007669"/>
    <property type="project" value="UniProtKB-KW"/>
</dbReference>
<feature type="domain" description="ParB-like N-terminal" evidence="4">
    <location>
        <begin position="48"/>
        <end position="138"/>
    </location>
</feature>
<accession>A0A5P2G2A5</accession>
<dbReference type="PANTHER" id="PTHR33375:SF1">
    <property type="entry name" value="CHROMOSOME-PARTITIONING PROTEIN PARB-RELATED"/>
    <property type="match status" value="1"/>
</dbReference>
<dbReference type="KEGG" id="arac:E0W69_000610"/>
<comment type="similarity">
    <text evidence="1">Belongs to the ParB family.</text>
</comment>
<proteinExistence type="inferred from homology"/>
<dbReference type="InterPro" id="IPR041468">
    <property type="entry name" value="HTH_ParB/Spo0J"/>
</dbReference>
<reference evidence="5 6" key="1">
    <citation type="submission" date="2019-09" db="EMBL/GenBank/DDBJ databases">
        <title>Complete genome sequence of Arachidicoccus sp. B3-10 isolated from apple orchard soil.</title>
        <authorList>
            <person name="Kim H.S."/>
            <person name="Han K.-I."/>
            <person name="Suh M.K."/>
            <person name="Lee K.C."/>
            <person name="Eom M.K."/>
            <person name="Kim J.-S."/>
            <person name="Kang S.W."/>
            <person name="Sin Y."/>
            <person name="Lee J.-S."/>
        </authorList>
    </citation>
    <scope>NUCLEOTIDE SEQUENCE [LARGE SCALE GENOMIC DNA]</scope>
    <source>
        <strain evidence="5 6">B3-10</strain>
    </source>
</reference>
<keyword evidence="6" id="KW-1185">Reference proteome</keyword>
<dbReference type="Gene3D" id="1.10.10.2830">
    <property type="match status" value="1"/>
</dbReference>
<organism evidence="5 6">
    <name type="scientific">Rhizosphaericola mali</name>
    <dbReference type="NCBI Taxonomy" id="2545455"/>
    <lineage>
        <taxon>Bacteria</taxon>
        <taxon>Pseudomonadati</taxon>
        <taxon>Bacteroidota</taxon>
        <taxon>Chitinophagia</taxon>
        <taxon>Chitinophagales</taxon>
        <taxon>Chitinophagaceae</taxon>
        <taxon>Rhizosphaericola</taxon>
    </lineage>
</organism>
<evidence type="ECO:0000256" key="1">
    <source>
        <dbReference type="ARBA" id="ARBA00006295"/>
    </source>
</evidence>
<dbReference type="Pfam" id="PF02195">
    <property type="entry name" value="ParB_N"/>
    <property type="match status" value="1"/>
</dbReference>
<dbReference type="EMBL" id="CP044016">
    <property type="protein sequence ID" value="QES87223.1"/>
    <property type="molecule type" value="Genomic_DNA"/>
</dbReference>
<evidence type="ECO:0000256" key="2">
    <source>
        <dbReference type="ARBA" id="ARBA00022829"/>
    </source>
</evidence>
<dbReference type="PANTHER" id="PTHR33375">
    <property type="entry name" value="CHROMOSOME-PARTITIONING PROTEIN PARB-RELATED"/>
    <property type="match status" value="1"/>
</dbReference>
<dbReference type="SMART" id="SM00470">
    <property type="entry name" value="ParB"/>
    <property type="match status" value="1"/>
</dbReference>
<evidence type="ECO:0000313" key="6">
    <source>
        <dbReference type="Proteomes" id="UP000292424"/>
    </source>
</evidence>
<dbReference type="Pfam" id="PF23552">
    <property type="entry name" value="ParB_C"/>
    <property type="match status" value="1"/>
</dbReference>
<dbReference type="FunFam" id="1.10.10.2830:FF:000001">
    <property type="entry name" value="Chromosome partitioning protein ParB"/>
    <property type="match status" value="1"/>
</dbReference>
<evidence type="ECO:0000259" key="4">
    <source>
        <dbReference type="SMART" id="SM00470"/>
    </source>
</evidence>
<dbReference type="AlphaFoldDB" id="A0A5P2G2A5"/>
<evidence type="ECO:0000313" key="5">
    <source>
        <dbReference type="EMBL" id="QES87223.1"/>
    </source>
</evidence>
<dbReference type="InterPro" id="IPR050336">
    <property type="entry name" value="Chromosome_partition/occlusion"/>
</dbReference>
<dbReference type="InterPro" id="IPR057240">
    <property type="entry name" value="ParB_dimer_C"/>
</dbReference>
<dbReference type="InterPro" id="IPR036086">
    <property type="entry name" value="ParB/Sulfiredoxin_sf"/>
</dbReference>
<dbReference type="FunFam" id="3.90.1530.30:FF:000001">
    <property type="entry name" value="Chromosome partitioning protein ParB"/>
    <property type="match status" value="1"/>
</dbReference>
<gene>
    <name evidence="5" type="ORF">E0W69_000610</name>
</gene>
<dbReference type="SUPFAM" id="SSF109709">
    <property type="entry name" value="KorB DNA-binding domain-like"/>
    <property type="match status" value="1"/>
</dbReference>
<dbReference type="Gene3D" id="3.90.1530.30">
    <property type="match status" value="1"/>
</dbReference>
<evidence type="ECO:0000256" key="3">
    <source>
        <dbReference type="ARBA" id="ARBA00023125"/>
    </source>
</evidence>
<dbReference type="InterPro" id="IPR003115">
    <property type="entry name" value="ParB_N"/>
</dbReference>
<name>A0A5P2G2A5_9BACT</name>
<keyword evidence="2" id="KW-0159">Chromosome partition</keyword>
<dbReference type="SUPFAM" id="SSF110849">
    <property type="entry name" value="ParB/Sulfiredoxin"/>
    <property type="match status" value="1"/>
</dbReference>
<dbReference type="Proteomes" id="UP000292424">
    <property type="component" value="Chromosome"/>
</dbReference>
<sequence length="313" mass="35243">MATIKQNKSPKDALGKGIRSLLQNIDSDLKSTTGHLKSQVVEEATGIIRIPVEQIEVNPHNPRHDFDEKALNELATSIKMHDIIQPLTVSKITTGKYRLIAGERRFRAAKRAELKDVPVYIRQANDKELLELALLENLQREDLNAIEISLSYKRMMDELSYTQEQVADRMGKERSTVTNYLRLLKLPPDIQLAVRNAVISMGHARSIIGLDEVEKQLFVFNEILKNKLSVRQTEDLVRKMTKIAEGGAAAKKAAANKNELSPAYKRIEDNLASHFSTKVKLAHNKSGHGSINIEYYSLEELNKLLDLLDVKAG</sequence>
<dbReference type="OrthoDB" id="9802051at2"/>
<keyword evidence="3" id="KW-0238">DNA-binding</keyword>
<protein>
    <submittedName>
        <fullName evidence="5">ParB/RepB/Spo0J family partition protein</fullName>
    </submittedName>
</protein>